<name>A0A2W5QM55_VARPD</name>
<sequence>MPIELLHRLASERLPIAVTDGGDIDSVRMLILAGHVRAEIPRPVRTLSGHHQPPAMVTAITSLGRQMLERFPRAA</sequence>
<gene>
    <name evidence="1" type="ORF">DI563_01270</name>
</gene>
<dbReference type="EMBL" id="QFPP01000005">
    <property type="protein sequence ID" value="PZQ78086.1"/>
    <property type="molecule type" value="Genomic_DNA"/>
</dbReference>
<protein>
    <submittedName>
        <fullName evidence="1">Uncharacterized protein</fullName>
    </submittedName>
</protein>
<evidence type="ECO:0000313" key="2">
    <source>
        <dbReference type="Proteomes" id="UP000249135"/>
    </source>
</evidence>
<comment type="caution">
    <text evidence="1">The sequence shown here is derived from an EMBL/GenBank/DDBJ whole genome shotgun (WGS) entry which is preliminary data.</text>
</comment>
<accession>A0A2W5QM55</accession>
<evidence type="ECO:0000313" key="1">
    <source>
        <dbReference type="EMBL" id="PZQ78086.1"/>
    </source>
</evidence>
<dbReference type="Proteomes" id="UP000249135">
    <property type="component" value="Unassembled WGS sequence"/>
</dbReference>
<organism evidence="1 2">
    <name type="scientific">Variovorax paradoxus</name>
    <dbReference type="NCBI Taxonomy" id="34073"/>
    <lineage>
        <taxon>Bacteria</taxon>
        <taxon>Pseudomonadati</taxon>
        <taxon>Pseudomonadota</taxon>
        <taxon>Betaproteobacteria</taxon>
        <taxon>Burkholderiales</taxon>
        <taxon>Comamonadaceae</taxon>
        <taxon>Variovorax</taxon>
    </lineage>
</organism>
<dbReference type="AlphaFoldDB" id="A0A2W5QM55"/>
<reference evidence="1 2" key="1">
    <citation type="submission" date="2017-08" db="EMBL/GenBank/DDBJ databases">
        <title>Infants hospitalized years apart are colonized by the same room-sourced microbial strains.</title>
        <authorList>
            <person name="Brooks B."/>
            <person name="Olm M.R."/>
            <person name="Firek B.A."/>
            <person name="Baker R."/>
            <person name="Thomas B.C."/>
            <person name="Morowitz M.J."/>
            <person name="Banfield J.F."/>
        </authorList>
    </citation>
    <scope>NUCLEOTIDE SEQUENCE [LARGE SCALE GENOMIC DNA]</scope>
    <source>
        <strain evidence="1">S2_005_003_R2_41</strain>
    </source>
</reference>
<proteinExistence type="predicted"/>